<sequence>MRGSQQHSDEWEFKALVEAEFSAPAEDDELDVALLDSLWIENCFGEAALDLLAEDYCRSVLSIEEIHAYRALAGVAPTPVLRLPIPADQLVPRTTQTTRCAA</sequence>
<keyword evidence="2" id="KW-1185">Reference proteome</keyword>
<organism evidence="1 2">
    <name type="scientific">Kutzneria viridogrisea</name>
    <dbReference type="NCBI Taxonomy" id="47990"/>
    <lineage>
        <taxon>Bacteria</taxon>
        <taxon>Bacillati</taxon>
        <taxon>Actinomycetota</taxon>
        <taxon>Actinomycetes</taxon>
        <taxon>Pseudonocardiales</taxon>
        <taxon>Pseudonocardiaceae</taxon>
        <taxon>Kutzneria</taxon>
    </lineage>
</organism>
<evidence type="ECO:0000313" key="2">
    <source>
        <dbReference type="Proteomes" id="UP000517916"/>
    </source>
</evidence>
<gene>
    <name evidence="1" type="ORF">BC739_009413</name>
</gene>
<dbReference type="Proteomes" id="UP000517916">
    <property type="component" value="Unassembled WGS sequence"/>
</dbReference>
<comment type="caution">
    <text evidence="1">The sequence shown here is derived from an EMBL/GenBank/DDBJ whole genome shotgun (WGS) entry which is preliminary data.</text>
</comment>
<dbReference type="EMBL" id="JACJID010000011">
    <property type="protein sequence ID" value="MBA8932154.1"/>
    <property type="molecule type" value="Genomic_DNA"/>
</dbReference>
<evidence type="ECO:0000313" key="1">
    <source>
        <dbReference type="EMBL" id="MBA8932154.1"/>
    </source>
</evidence>
<reference evidence="1 2" key="1">
    <citation type="submission" date="2020-08" db="EMBL/GenBank/DDBJ databases">
        <title>Genomic Encyclopedia of Archaeal and Bacterial Type Strains, Phase II (KMG-II): from individual species to whole genera.</title>
        <authorList>
            <person name="Goeker M."/>
        </authorList>
    </citation>
    <scope>NUCLEOTIDE SEQUENCE [LARGE SCALE GENOMIC DNA]</scope>
    <source>
        <strain evidence="1 2">DSM 43850</strain>
    </source>
</reference>
<accession>A0ABR6C021</accession>
<name>A0ABR6C021_9PSEU</name>
<dbReference type="RefSeq" id="WP_182840678.1">
    <property type="nucleotide sequence ID" value="NZ_BAAABQ010000083.1"/>
</dbReference>
<protein>
    <submittedName>
        <fullName evidence="1">Uncharacterized protein</fullName>
    </submittedName>
</protein>
<proteinExistence type="predicted"/>